<proteinExistence type="predicted"/>
<gene>
    <name evidence="2" type="ORF">EVAR_59288_1</name>
</gene>
<feature type="region of interest" description="Disordered" evidence="1">
    <location>
        <begin position="44"/>
        <end position="78"/>
    </location>
</feature>
<evidence type="ECO:0000256" key="1">
    <source>
        <dbReference type="SAM" id="MobiDB-lite"/>
    </source>
</evidence>
<dbReference type="AlphaFoldDB" id="A0A4C1YDQ1"/>
<accession>A0A4C1YDQ1</accession>
<comment type="caution">
    <text evidence="2">The sequence shown here is derived from an EMBL/GenBank/DDBJ whole genome shotgun (WGS) entry which is preliminary data.</text>
</comment>
<protein>
    <submittedName>
        <fullName evidence="2">Uncharacterized protein</fullName>
    </submittedName>
</protein>
<sequence>MHRRALFTCARRSDSRAAGDIYYSSTKTREWNLSDASPCVIPNVSDKINPAEKDKRQKTSGSHVRGCASPDYGAGTRRSSATNTWLCMIDDGRYISLTATCCESLRLPPLFLPLRIPQLSDPPHLPPSLCPLGPLNCCLI</sequence>
<dbReference type="Proteomes" id="UP000299102">
    <property type="component" value="Unassembled WGS sequence"/>
</dbReference>
<evidence type="ECO:0000313" key="3">
    <source>
        <dbReference type="Proteomes" id="UP000299102"/>
    </source>
</evidence>
<organism evidence="2 3">
    <name type="scientific">Eumeta variegata</name>
    <name type="common">Bagworm moth</name>
    <name type="synonym">Eumeta japonica</name>
    <dbReference type="NCBI Taxonomy" id="151549"/>
    <lineage>
        <taxon>Eukaryota</taxon>
        <taxon>Metazoa</taxon>
        <taxon>Ecdysozoa</taxon>
        <taxon>Arthropoda</taxon>
        <taxon>Hexapoda</taxon>
        <taxon>Insecta</taxon>
        <taxon>Pterygota</taxon>
        <taxon>Neoptera</taxon>
        <taxon>Endopterygota</taxon>
        <taxon>Lepidoptera</taxon>
        <taxon>Glossata</taxon>
        <taxon>Ditrysia</taxon>
        <taxon>Tineoidea</taxon>
        <taxon>Psychidae</taxon>
        <taxon>Oiketicinae</taxon>
        <taxon>Eumeta</taxon>
    </lineage>
</organism>
<dbReference type="EMBL" id="BGZK01001147">
    <property type="protein sequence ID" value="GBP72475.1"/>
    <property type="molecule type" value="Genomic_DNA"/>
</dbReference>
<name>A0A4C1YDQ1_EUMVA</name>
<keyword evidence="3" id="KW-1185">Reference proteome</keyword>
<evidence type="ECO:0000313" key="2">
    <source>
        <dbReference type="EMBL" id="GBP72475.1"/>
    </source>
</evidence>
<reference evidence="2 3" key="1">
    <citation type="journal article" date="2019" name="Commun. Biol.">
        <title>The bagworm genome reveals a unique fibroin gene that provides high tensile strength.</title>
        <authorList>
            <person name="Kono N."/>
            <person name="Nakamura H."/>
            <person name="Ohtoshi R."/>
            <person name="Tomita M."/>
            <person name="Numata K."/>
            <person name="Arakawa K."/>
        </authorList>
    </citation>
    <scope>NUCLEOTIDE SEQUENCE [LARGE SCALE GENOMIC DNA]</scope>
</reference>